<evidence type="ECO:0000256" key="5">
    <source>
        <dbReference type="ARBA" id="ARBA00022741"/>
    </source>
</evidence>
<gene>
    <name evidence="12" type="ORF">H8730_06005</name>
</gene>
<dbReference type="InterPro" id="IPR003838">
    <property type="entry name" value="ABC3_permease_C"/>
</dbReference>
<dbReference type="InterPro" id="IPR027417">
    <property type="entry name" value="P-loop_NTPase"/>
</dbReference>
<evidence type="ECO:0000259" key="11">
    <source>
        <dbReference type="PROSITE" id="PS50893"/>
    </source>
</evidence>
<accession>A0A926HWU8</accession>
<dbReference type="EMBL" id="JACRSQ010000006">
    <property type="protein sequence ID" value="MBC8543092.1"/>
    <property type="molecule type" value="Genomic_DNA"/>
</dbReference>
<comment type="subcellular location">
    <subcellularLocation>
        <location evidence="1">Cell inner membrane</location>
        <topology evidence="1">Multi-pass membrane protein</topology>
    </subcellularLocation>
</comment>
<feature type="domain" description="ABC transporter" evidence="11">
    <location>
        <begin position="2"/>
        <end position="240"/>
    </location>
</feature>
<comment type="caution">
    <text evidence="12">The sequence shown here is derived from an EMBL/GenBank/DDBJ whole genome shotgun (WGS) entry which is preliminary data.</text>
</comment>
<keyword evidence="2" id="KW-0813">Transport</keyword>
<evidence type="ECO:0000256" key="6">
    <source>
        <dbReference type="ARBA" id="ARBA00022840"/>
    </source>
</evidence>
<feature type="transmembrane region" description="Helical" evidence="10">
    <location>
        <begin position="960"/>
        <end position="982"/>
    </location>
</feature>
<evidence type="ECO:0000256" key="9">
    <source>
        <dbReference type="ARBA" id="ARBA00038388"/>
    </source>
</evidence>
<evidence type="ECO:0000313" key="12">
    <source>
        <dbReference type="EMBL" id="MBC8543092.1"/>
    </source>
</evidence>
<dbReference type="InterPro" id="IPR003439">
    <property type="entry name" value="ABC_transporter-like_ATP-bd"/>
</dbReference>
<dbReference type="GO" id="GO:0022857">
    <property type="term" value="F:transmembrane transporter activity"/>
    <property type="evidence" value="ECO:0007669"/>
    <property type="project" value="UniProtKB-ARBA"/>
</dbReference>
<dbReference type="PANTHER" id="PTHR42798:SF6">
    <property type="entry name" value="CELL DIVISION ATP-BINDING PROTEIN FTSE"/>
    <property type="match status" value="1"/>
</dbReference>
<keyword evidence="8 10" id="KW-0472">Membrane</keyword>
<feature type="transmembrane region" description="Helical" evidence="10">
    <location>
        <begin position="866"/>
        <end position="895"/>
    </location>
</feature>
<keyword evidence="13" id="KW-1185">Reference proteome</keyword>
<reference evidence="12" key="1">
    <citation type="submission" date="2020-08" db="EMBL/GenBank/DDBJ databases">
        <title>Genome public.</title>
        <authorList>
            <person name="Liu C."/>
            <person name="Sun Q."/>
        </authorList>
    </citation>
    <scope>NUCLEOTIDE SEQUENCE</scope>
    <source>
        <strain evidence="12">NSJ-32</strain>
    </source>
</reference>
<evidence type="ECO:0000256" key="2">
    <source>
        <dbReference type="ARBA" id="ARBA00022448"/>
    </source>
</evidence>
<organism evidence="12 13">
    <name type="scientific">Bianquea renquensis</name>
    <dbReference type="NCBI Taxonomy" id="2763661"/>
    <lineage>
        <taxon>Bacteria</taxon>
        <taxon>Bacillati</taxon>
        <taxon>Bacillota</taxon>
        <taxon>Clostridia</taxon>
        <taxon>Eubacteriales</taxon>
        <taxon>Bianqueaceae</taxon>
        <taxon>Bianquea</taxon>
    </lineage>
</organism>
<evidence type="ECO:0000256" key="10">
    <source>
        <dbReference type="SAM" id="Phobius"/>
    </source>
</evidence>
<keyword evidence="4 10" id="KW-0812">Transmembrane</keyword>
<dbReference type="PANTHER" id="PTHR42798">
    <property type="entry name" value="LIPOPROTEIN-RELEASING SYSTEM ATP-BINDING PROTEIN LOLD"/>
    <property type="match status" value="1"/>
</dbReference>
<dbReference type="CDD" id="cd03255">
    <property type="entry name" value="ABC_MJ0796_LolCDE_FtsE"/>
    <property type="match status" value="1"/>
</dbReference>
<dbReference type="Proteomes" id="UP000657006">
    <property type="component" value="Unassembled WGS sequence"/>
</dbReference>
<dbReference type="SMART" id="SM00382">
    <property type="entry name" value="AAA"/>
    <property type="match status" value="1"/>
</dbReference>
<name>A0A926HWU8_9FIRM</name>
<dbReference type="RefSeq" id="WP_177719732.1">
    <property type="nucleotide sequence ID" value="NZ_JACRSQ010000006.1"/>
</dbReference>
<keyword evidence="5" id="KW-0547">Nucleotide-binding</keyword>
<feature type="transmembrane region" description="Helical" evidence="10">
    <location>
        <begin position="922"/>
        <end position="948"/>
    </location>
</feature>
<evidence type="ECO:0000256" key="8">
    <source>
        <dbReference type="ARBA" id="ARBA00023136"/>
    </source>
</evidence>
<dbReference type="AlphaFoldDB" id="A0A926HWU8"/>
<dbReference type="SUPFAM" id="SSF52540">
    <property type="entry name" value="P-loop containing nucleoside triphosphate hydrolases"/>
    <property type="match status" value="1"/>
</dbReference>
<dbReference type="FunFam" id="3.40.50.300:FF:000032">
    <property type="entry name" value="Export ABC transporter ATP-binding protein"/>
    <property type="match status" value="1"/>
</dbReference>
<dbReference type="Pfam" id="PF00005">
    <property type="entry name" value="ABC_tran"/>
    <property type="match status" value="1"/>
</dbReference>
<feature type="transmembrane region" description="Helical" evidence="10">
    <location>
        <begin position="264"/>
        <end position="291"/>
    </location>
</feature>
<dbReference type="Pfam" id="PF02687">
    <property type="entry name" value="FtsX"/>
    <property type="match status" value="1"/>
</dbReference>
<keyword evidence="7 10" id="KW-1133">Transmembrane helix</keyword>
<dbReference type="GO" id="GO:0016887">
    <property type="term" value="F:ATP hydrolysis activity"/>
    <property type="evidence" value="ECO:0007669"/>
    <property type="project" value="InterPro"/>
</dbReference>
<dbReference type="GO" id="GO:0098796">
    <property type="term" value="C:membrane protein complex"/>
    <property type="evidence" value="ECO:0007669"/>
    <property type="project" value="UniProtKB-ARBA"/>
</dbReference>
<evidence type="ECO:0000313" key="13">
    <source>
        <dbReference type="Proteomes" id="UP000657006"/>
    </source>
</evidence>
<sequence>MLQLKNIVKTYVTGDLKQDALQDVSLNFRENEFVSILGQSGSGKTTMLNIIGGLDRYTSGDLLINGVSTKKYKDGDWDYYRNSSIGFVFQSYNLIPHQTILANVELALTLAGVSKRERRQRAIAVLKKVGLGDHIHKKPNQMSGGQVQRVAIARALINNPDILLADEPTGALDSETSVQIMELLKEVAKDKLVIMVTHNPELAEKYSTRIIRLLDGKVVSDSNPCTVADAVEEKTKKHKRISMTFFTALSLSFNNLRTKKGRTLLTSFAGSIGIIGIALILSLSTGIQAYVNSIQRDTLSSYPIAIQQEESGIMSALTSGGEGMMGGEGEPHDRDAVYANDRMYELFNAAFTGSDVQNNLTAFKAYLDREMDTATSTTNLYDYVSTIQYQYDIDLNTYIQGEDGVYHSTDLVAALSTGEESGSETGTTMESMMSSRLGSMNLWSELLPGTDGALLSDMLYEQYDLISGHWPTEASEVVLILDQNNEIMDVAFYALGLMTDDEVNDIFSAVMKGEEIETISRQVAYDDILNTSFKMILNADYYTKDSTGAWKDIRDDEASMELIIENGFDLEIVGILRPKPEAAATAISGTFGYTSALTEYIIEKTGESEIVKEQLLPENENYDVLTGLPFVITEDIDPTDADKAEQITEYFASLNDIQKTEVYTAILSKPSPEYLEQTVNAYMENFSTRDSMVELVANTYNFDKAAAEGYLSDYSDDELRELLKKQIETLVTEQYAEQAQAQVLQIKAAASNSNDLFGAQGFAAVAAAFDQMIAAVTDESTLAAYYDEYMPSTVSGSTLADTLDTLGAVDLDTPSTINIYAETFEDKEIIDDLITAYNESVAEEDQISYTDYVALLMSGVTTMIDAVSYGLIGFVSISLVVSSIMIGIITYISVLERTKEIGILRSVGASKRDISRVFNAETAIVGLAAGLIGIGITVLLNIPISIIAERLTSIGNIAVLPVNAAIILVAISVILTMIAGLIPSRLAAKKDPVIALRSE</sequence>
<evidence type="ECO:0000256" key="4">
    <source>
        <dbReference type="ARBA" id="ARBA00022692"/>
    </source>
</evidence>
<dbReference type="PROSITE" id="PS50893">
    <property type="entry name" value="ABC_TRANSPORTER_2"/>
    <property type="match status" value="1"/>
</dbReference>
<evidence type="ECO:0000256" key="3">
    <source>
        <dbReference type="ARBA" id="ARBA00022475"/>
    </source>
</evidence>
<dbReference type="InterPro" id="IPR003593">
    <property type="entry name" value="AAA+_ATPase"/>
</dbReference>
<evidence type="ECO:0000256" key="7">
    <source>
        <dbReference type="ARBA" id="ARBA00022989"/>
    </source>
</evidence>
<dbReference type="InterPro" id="IPR017911">
    <property type="entry name" value="MacB-like_ATP-bd"/>
</dbReference>
<keyword evidence="3" id="KW-1003">Cell membrane</keyword>
<dbReference type="Gene3D" id="3.40.50.300">
    <property type="entry name" value="P-loop containing nucleotide triphosphate hydrolases"/>
    <property type="match status" value="1"/>
</dbReference>
<keyword evidence="6 12" id="KW-0067">ATP-binding</keyword>
<protein>
    <submittedName>
        <fullName evidence="12">ABC transporter ATP-binding protein/permease</fullName>
    </submittedName>
</protein>
<dbReference type="GO" id="GO:0005524">
    <property type="term" value="F:ATP binding"/>
    <property type="evidence" value="ECO:0007669"/>
    <property type="project" value="UniProtKB-KW"/>
</dbReference>
<comment type="similarity">
    <text evidence="9">Belongs to the ABC transporter superfamily. Macrolide exporter (TC 3.A.1.122) family.</text>
</comment>
<dbReference type="GO" id="GO:0005886">
    <property type="term" value="C:plasma membrane"/>
    <property type="evidence" value="ECO:0007669"/>
    <property type="project" value="UniProtKB-SubCell"/>
</dbReference>
<evidence type="ECO:0000256" key="1">
    <source>
        <dbReference type="ARBA" id="ARBA00004429"/>
    </source>
</evidence>
<proteinExistence type="inferred from homology"/>